<dbReference type="GO" id="GO:0005811">
    <property type="term" value="C:lipid droplet"/>
    <property type="evidence" value="ECO:0007669"/>
    <property type="project" value="TreeGrafter"/>
</dbReference>
<dbReference type="AlphaFoldDB" id="A0A439CMI7"/>
<dbReference type="Proteomes" id="UP000286045">
    <property type="component" value="Unassembled WGS sequence"/>
</dbReference>
<sequence length="457" mass="49717">MAPSSKLALRRKYDIVLMGATGYTGALVAEHIATNLPTDLKWAISGTSRSKLEHSAEKLTKFGDRIQPAIEVVSVEDDVRLASIIGQARVCISAVLYSLAGEQIVRACVEERTDYVDCASTPVIIQAWIRKYHDKAQENKVALIHACGASIAPLDLMVWLAAREIDEKWSLKTRDVTLRLDEINTNISGGTLRTIIGHAALAPKLIKETQSPSALCPVTHPGEPYAIAGVHYNPYLGWLAASSVTADQDRALIYRTWGLLLDTDNSYGPSFSFNEYEKASSILGGVGLFLRSYLIAFVMSLARIPFLRNLVLSRTPAAGSGPGAETAKSVPVSMEATAVAGERGSLGSKSPKIAHVKFLYPNGYYPVTALFMAQAAASLLFKRRLEGNITGGCLTPAILGRDFVHRTRPVTVDFMHVLIGDGLEIVAGITMLMMDAWAFITWIKRFFEDGSTITERS</sequence>
<comment type="similarity">
    <text evidence="1">Belongs to the saccharopine dehydrogenase family.</text>
</comment>
<dbReference type="InterPro" id="IPR036291">
    <property type="entry name" value="NAD(P)-bd_dom_sf"/>
</dbReference>
<dbReference type="EMBL" id="RYZI01000819">
    <property type="protein sequence ID" value="RWA03375.1"/>
    <property type="molecule type" value="Genomic_DNA"/>
</dbReference>
<evidence type="ECO:0000256" key="1">
    <source>
        <dbReference type="ARBA" id="ARBA00038048"/>
    </source>
</evidence>
<evidence type="ECO:0000313" key="4">
    <source>
        <dbReference type="Proteomes" id="UP000286045"/>
    </source>
</evidence>
<dbReference type="GO" id="GO:0005739">
    <property type="term" value="C:mitochondrion"/>
    <property type="evidence" value="ECO:0007669"/>
    <property type="project" value="TreeGrafter"/>
</dbReference>
<dbReference type="SUPFAM" id="SSF51735">
    <property type="entry name" value="NAD(P)-binding Rossmann-fold domains"/>
    <property type="match status" value="1"/>
</dbReference>
<dbReference type="GO" id="GO:0009247">
    <property type="term" value="P:glycolipid biosynthetic process"/>
    <property type="evidence" value="ECO:0007669"/>
    <property type="project" value="TreeGrafter"/>
</dbReference>
<proteinExistence type="inferred from homology"/>
<reference evidence="3 4" key="1">
    <citation type="submission" date="2018-12" db="EMBL/GenBank/DDBJ databases">
        <title>Draft genome sequence of Xylaria grammica IHI A82.</title>
        <authorList>
            <person name="Buettner E."/>
            <person name="Kellner H."/>
        </authorList>
    </citation>
    <scope>NUCLEOTIDE SEQUENCE [LARGE SCALE GENOMIC DNA]</scope>
    <source>
        <strain evidence="3 4">IHI A82</strain>
    </source>
</reference>
<dbReference type="Gene3D" id="3.40.50.720">
    <property type="entry name" value="NAD(P)-binding Rossmann-like Domain"/>
    <property type="match status" value="1"/>
</dbReference>
<evidence type="ECO:0000313" key="3">
    <source>
        <dbReference type="EMBL" id="RWA03375.1"/>
    </source>
</evidence>
<dbReference type="InterPro" id="IPR005097">
    <property type="entry name" value="Sacchrp_dh_NADP-bd"/>
</dbReference>
<dbReference type="Pfam" id="PF03435">
    <property type="entry name" value="Sacchrp_dh_NADP"/>
    <property type="match status" value="1"/>
</dbReference>
<comment type="caution">
    <text evidence="3">The sequence shown here is derived from an EMBL/GenBank/DDBJ whole genome shotgun (WGS) entry which is preliminary data.</text>
</comment>
<dbReference type="GO" id="GO:0005886">
    <property type="term" value="C:plasma membrane"/>
    <property type="evidence" value="ECO:0007669"/>
    <property type="project" value="TreeGrafter"/>
</dbReference>
<protein>
    <recommendedName>
        <fullName evidence="2">Saccharopine dehydrogenase NADP binding domain-containing protein</fullName>
    </recommendedName>
</protein>
<dbReference type="PANTHER" id="PTHR12286">
    <property type="entry name" value="SACCHAROPINE DEHYDROGENASE-LIKE OXIDOREDUCTASE"/>
    <property type="match status" value="1"/>
</dbReference>
<accession>A0A439CMI7</accession>
<dbReference type="PANTHER" id="PTHR12286:SF5">
    <property type="entry name" value="SACCHAROPINE DEHYDROGENASE-LIKE OXIDOREDUCTASE"/>
    <property type="match status" value="1"/>
</dbReference>
<organism evidence="3 4">
    <name type="scientific">Xylaria grammica</name>
    <dbReference type="NCBI Taxonomy" id="363999"/>
    <lineage>
        <taxon>Eukaryota</taxon>
        <taxon>Fungi</taxon>
        <taxon>Dikarya</taxon>
        <taxon>Ascomycota</taxon>
        <taxon>Pezizomycotina</taxon>
        <taxon>Sordariomycetes</taxon>
        <taxon>Xylariomycetidae</taxon>
        <taxon>Xylariales</taxon>
        <taxon>Xylariaceae</taxon>
        <taxon>Xylaria</taxon>
    </lineage>
</organism>
<gene>
    <name evidence="3" type="ORF">EKO27_g11730</name>
</gene>
<evidence type="ECO:0000259" key="2">
    <source>
        <dbReference type="Pfam" id="PF03435"/>
    </source>
</evidence>
<name>A0A439CMI7_9PEZI</name>
<keyword evidence="4" id="KW-1185">Reference proteome</keyword>
<dbReference type="InterPro" id="IPR051276">
    <property type="entry name" value="Saccharopine_DH-like_oxidrdct"/>
</dbReference>
<feature type="domain" description="Saccharopine dehydrogenase NADP binding" evidence="2">
    <location>
        <begin position="15"/>
        <end position="143"/>
    </location>
</feature>